<comment type="caution">
    <text evidence="2">The sequence shown here is derived from an EMBL/GenBank/DDBJ whole genome shotgun (WGS) entry which is preliminary data.</text>
</comment>
<dbReference type="InterPro" id="IPR045394">
    <property type="entry name" value="Abhydrolase_dom"/>
</dbReference>
<evidence type="ECO:0000313" key="3">
    <source>
        <dbReference type="Proteomes" id="UP000567293"/>
    </source>
</evidence>
<protein>
    <recommendedName>
        <fullName evidence="1">Alpha/beta hydrolase domain-containing protein</fullName>
    </recommendedName>
</protein>
<dbReference type="EMBL" id="JACDQQ010000919">
    <property type="protein sequence ID" value="MBA0085233.1"/>
    <property type="molecule type" value="Genomic_DNA"/>
</dbReference>
<dbReference type="AlphaFoldDB" id="A0A7V8NPS5"/>
<dbReference type="Proteomes" id="UP000567293">
    <property type="component" value="Unassembled WGS sequence"/>
</dbReference>
<accession>A0A7V8NPS5</accession>
<gene>
    <name evidence="2" type="ORF">HRJ53_09565</name>
</gene>
<evidence type="ECO:0000313" key="2">
    <source>
        <dbReference type="EMBL" id="MBA0085233.1"/>
    </source>
</evidence>
<evidence type="ECO:0000259" key="1">
    <source>
        <dbReference type="Pfam" id="PF20091"/>
    </source>
</evidence>
<feature type="domain" description="Alpha/beta hydrolase" evidence="1">
    <location>
        <begin position="188"/>
        <end position="569"/>
    </location>
</feature>
<name>A0A7V8NPS5_9BACT</name>
<proteinExistence type="predicted"/>
<dbReference type="Pfam" id="PF20091">
    <property type="entry name" value="Abhydrolase_10"/>
    <property type="match status" value="1"/>
</dbReference>
<reference evidence="2" key="1">
    <citation type="submission" date="2020-06" db="EMBL/GenBank/DDBJ databases">
        <title>Legume-microbial interactions unlock mineral nutrients during tropical forest succession.</title>
        <authorList>
            <person name="Epihov D.Z."/>
        </authorList>
    </citation>
    <scope>NUCLEOTIDE SEQUENCE [LARGE SCALE GENOMIC DNA]</scope>
    <source>
        <strain evidence="2">Pan2503</strain>
    </source>
</reference>
<sequence>MVPKGPHKGNGSMLMEVPNRGRAGIIAIVDGGDGNLANDVGDAWLLRNGFTLVSLGWQWDASGGDALRFFAPIAKDHGKTITGLLRGDLMPSKVMQEIPLGHLILGNLGGLEYPVSAPDDPRNVLTVRPSRDATRKLIPRSEWQFAETVDGKLTASDRHIHLKGGFQPGKIYEYVYVVADPVVAGGGFAAIRDFASYAKHDPHAVAPAARVYGEGISQNGRFLRDFLYQGFNADEEGKIALDGVLAHVAGAGRGSFNYRFAQPSRDAQPTSSVFFPTDIFPFTDQSEQDAVTRETAGLLDRGAAENVLPKIFFSNTSYEYWGRAAALIHVSADGKRDVPISPNVRIYHFTGLQHFSAAFPPQKGMGDLLGQQPQSALPIKYFWRAMIANMDAWVRNNALPPESSYPRIADATLVPLRRYAFPLIPGVNTPHEANEGSRLDFGANWREGILSIQPPKAGKPFPVLVPQVDGDGNEREGVRLPEIRVPLGTFASWNLRDPSIGAPDERVSFEGSYLPFAKTAGDRQKLGDPRKSIAERYAGREDYMARFATALDDLVRQGWLLPEDRAALLHRGEIEWDEATK</sequence>
<keyword evidence="3" id="KW-1185">Reference proteome</keyword>
<organism evidence="2 3">
    <name type="scientific">Candidatus Acidiferrum panamense</name>
    <dbReference type="NCBI Taxonomy" id="2741543"/>
    <lineage>
        <taxon>Bacteria</taxon>
        <taxon>Pseudomonadati</taxon>
        <taxon>Acidobacteriota</taxon>
        <taxon>Terriglobia</taxon>
        <taxon>Candidatus Acidiferrales</taxon>
        <taxon>Candidatus Acidiferrum</taxon>
    </lineage>
</organism>